<dbReference type="GO" id="GO:0019693">
    <property type="term" value="P:ribose phosphate metabolic process"/>
    <property type="evidence" value="ECO:0007669"/>
    <property type="project" value="TreeGrafter"/>
</dbReference>
<comment type="caution">
    <text evidence="5">The sequence shown here is derived from an EMBL/GenBank/DDBJ whole genome shotgun (WGS) entry which is preliminary data.</text>
</comment>
<reference evidence="5" key="2">
    <citation type="journal article" date="2021" name="PeerJ">
        <title>Extensive microbial diversity within the chicken gut microbiome revealed by metagenomics and culture.</title>
        <authorList>
            <person name="Gilroy R."/>
            <person name="Ravi A."/>
            <person name="Getino M."/>
            <person name="Pursley I."/>
            <person name="Horton D.L."/>
            <person name="Alikhan N.F."/>
            <person name="Baker D."/>
            <person name="Gharbi K."/>
            <person name="Hall N."/>
            <person name="Watson M."/>
            <person name="Adriaenssens E.M."/>
            <person name="Foster-Nyarko E."/>
            <person name="Jarju S."/>
            <person name="Secka A."/>
            <person name="Antonio M."/>
            <person name="Oren A."/>
            <person name="Chaudhuri R.R."/>
            <person name="La Ragione R."/>
            <person name="Hildebrand F."/>
            <person name="Pallen M.J."/>
        </authorList>
    </citation>
    <scope>NUCLEOTIDE SEQUENCE</scope>
    <source>
        <strain evidence="5">CHK195-12923</strain>
    </source>
</reference>
<evidence type="ECO:0000259" key="4">
    <source>
        <dbReference type="PROSITE" id="PS51462"/>
    </source>
</evidence>
<dbReference type="Proteomes" id="UP000824110">
    <property type="component" value="Unassembled WGS sequence"/>
</dbReference>
<evidence type="ECO:0000313" key="5">
    <source>
        <dbReference type="EMBL" id="HIU61566.1"/>
    </source>
</evidence>
<feature type="domain" description="Nudix hydrolase" evidence="4">
    <location>
        <begin position="39"/>
        <end position="167"/>
    </location>
</feature>
<dbReference type="InterPro" id="IPR000086">
    <property type="entry name" value="NUDIX_hydrolase_dom"/>
</dbReference>
<dbReference type="GO" id="GO:0016462">
    <property type="term" value="F:pyrophosphatase activity"/>
    <property type="evidence" value="ECO:0007669"/>
    <property type="project" value="UniProtKB-ARBA"/>
</dbReference>
<dbReference type="EMBL" id="DVNE01000025">
    <property type="protein sequence ID" value="HIU61566.1"/>
    <property type="molecule type" value="Genomic_DNA"/>
</dbReference>
<dbReference type="PANTHER" id="PTHR11839">
    <property type="entry name" value="UDP/ADP-SUGAR PYROPHOSPHATASE"/>
    <property type="match status" value="1"/>
</dbReference>
<evidence type="ECO:0000256" key="1">
    <source>
        <dbReference type="ARBA" id="ARBA00001946"/>
    </source>
</evidence>
<evidence type="ECO:0000256" key="3">
    <source>
        <dbReference type="RuleBase" id="RU003476"/>
    </source>
</evidence>
<gene>
    <name evidence="5" type="ORF">IAB69_02840</name>
</gene>
<dbReference type="PROSITE" id="PS51462">
    <property type="entry name" value="NUDIX"/>
    <property type="match status" value="1"/>
</dbReference>
<dbReference type="PANTHER" id="PTHR11839:SF18">
    <property type="entry name" value="NUDIX HYDROLASE DOMAIN-CONTAINING PROTEIN"/>
    <property type="match status" value="1"/>
</dbReference>
<comment type="cofactor">
    <cofactor evidence="1">
        <name>Mg(2+)</name>
        <dbReference type="ChEBI" id="CHEBI:18420"/>
    </cofactor>
</comment>
<dbReference type="PROSITE" id="PS00893">
    <property type="entry name" value="NUDIX_BOX"/>
    <property type="match status" value="1"/>
</dbReference>
<evidence type="ECO:0000256" key="2">
    <source>
        <dbReference type="ARBA" id="ARBA00022801"/>
    </source>
</evidence>
<evidence type="ECO:0000313" key="6">
    <source>
        <dbReference type="Proteomes" id="UP000824110"/>
    </source>
</evidence>
<reference evidence="5" key="1">
    <citation type="submission" date="2020-10" db="EMBL/GenBank/DDBJ databases">
        <authorList>
            <person name="Gilroy R."/>
        </authorList>
    </citation>
    <scope>NUCLEOTIDE SEQUENCE</scope>
    <source>
        <strain evidence="5">CHK195-12923</strain>
    </source>
</reference>
<dbReference type="SUPFAM" id="SSF55811">
    <property type="entry name" value="Nudix"/>
    <property type="match status" value="1"/>
</dbReference>
<dbReference type="FunFam" id="3.90.79.10:FF:000024">
    <property type="entry name" value="ADP-ribose pyrophosphatase"/>
    <property type="match status" value="1"/>
</dbReference>
<dbReference type="GO" id="GO:0006753">
    <property type="term" value="P:nucleoside phosphate metabolic process"/>
    <property type="evidence" value="ECO:0007669"/>
    <property type="project" value="TreeGrafter"/>
</dbReference>
<dbReference type="CDD" id="cd03424">
    <property type="entry name" value="NUDIX_ADPRase_Nudt5_UGPPase_Nudt14"/>
    <property type="match status" value="1"/>
</dbReference>
<organism evidence="5 6">
    <name type="scientific">Candidatus Coproplasma excrementigallinarum</name>
    <dbReference type="NCBI Taxonomy" id="2840747"/>
    <lineage>
        <taxon>Bacteria</taxon>
        <taxon>Bacillati</taxon>
        <taxon>Bacillota</taxon>
        <taxon>Clostridia</taxon>
        <taxon>Eubacteriales</taxon>
        <taxon>Candidatus Coproplasma</taxon>
    </lineage>
</organism>
<comment type="similarity">
    <text evidence="3">Belongs to the Nudix hydrolase family.</text>
</comment>
<dbReference type="AlphaFoldDB" id="A0A9D1SIM0"/>
<proteinExistence type="inferred from homology"/>
<dbReference type="InterPro" id="IPR020476">
    <property type="entry name" value="Nudix_hydrolase"/>
</dbReference>
<dbReference type="PRINTS" id="PR00502">
    <property type="entry name" value="NUDIXFAMILY"/>
</dbReference>
<keyword evidence="2 3" id="KW-0378">Hydrolase</keyword>
<accession>A0A9D1SIM0</accession>
<dbReference type="Pfam" id="PF00293">
    <property type="entry name" value="NUDIX"/>
    <property type="match status" value="1"/>
</dbReference>
<dbReference type="Gene3D" id="3.90.79.10">
    <property type="entry name" value="Nucleoside Triphosphate Pyrophosphohydrolase"/>
    <property type="match status" value="1"/>
</dbReference>
<dbReference type="InterPro" id="IPR020084">
    <property type="entry name" value="NUDIX_hydrolase_CS"/>
</dbReference>
<dbReference type="GO" id="GO:0005829">
    <property type="term" value="C:cytosol"/>
    <property type="evidence" value="ECO:0007669"/>
    <property type="project" value="TreeGrafter"/>
</dbReference>
<dbReference type="InterPro" id="IPR015797">
    <property type="entry name" value="NUDIX_hydrolase-like_dom_sf"/>
</dbReference>
<sequence length="175" mass="19911">MKLEERELSRKTLYKGKVVTLQLSEVELPNGHNSFREVVRHPGGAAVLIVQNGQILLERQFRFPYNKVIWEIPAGKLNPGENPMDAAKRELEEETGYTADELTRLVEVYPSPGYTDEIIYVFLAKNAVYRGSHPDEDEFVNVQFVPLSEAEDMIERGEICDAKTIAAILKYLRSV</sequence>
<name>A0A9D1SIM0_9FIRM</name>
<protein>
    <submittedName>
        <fullName evidence="5">NUDIX hydrolase</fullName>
    </submittedName>
</protein>